<evidence type="ECO:0000256" key="3">
    <source>
        <dbReference type="SAM" id="MobiDB-lite"/>
    </source>
</evidence>
<evidence type="ECO:0000313" key="5">
    <source>
        <dbReference type="Proteomes" id="UP000316759"/>
    </source>
</evidence>
<dbReference type="PANTHER" id="PTHR48051:SF54">
    <property type="entry name" value="LEUCINE-RICH REPEAT-CONTAINING PROTEIN"/>
    <property type="match status" value="1"/>
</dbReference>
<keyword evidence="1" id="KW-0433">Leucine-rich repeat</keyword>
<feature type="compositionally biased region" description="Low complexity" evidence="3">
    <location>
        <begin position="8"/>
        <end position="17"/>
    </location>
</feature>
<dbReference type="OrthoDB" id="676979at2759"/>
<comment type="caution">
    <text evidence="4">The sequence shown here is derived from an EMBL/GenBank/DDBJ whole genome shotgun (WGS) entry which is preliminary data.</text>
</comment>
<dbReference type="InterPro" id="IPR032675">
    <property type="entry name" value="LRR_dom_sf"/>
</dbReference>
<dbReference type="Pfam" id="PF00560">
    <property type="entry name" value="LRR_1"/>
    <property type="match status" value="2"/>
</dbReference>
<dbReference type="SMART" id="SM00364">
    <property type="entry name" value="LRR_BAC"/>
    <property type="match status" value="4"/>
</dbReference>
<dbReference type="FunFam" id="3.80.10.10:FF:001339">
    <property type="entry name" value="Leucine-rich repeat protein SHOC-2"/>
    <property type="match status" value="1"/>
</dbReference>
<dbReference type="PANTHER" id="PTHR48051">
    <property type="match status" value="1"/>
</dbReference>
<evidence type="ECO:0000256" key="2">
    <source>
        <dbReference type="ARBA" id="ARBA00022737"/>
    </source>
</evidence>
<proteinExistence type="predicted"/>
<keyword evidence="5" id="KW-1185">Reference proteome</keyword>
<name>A0A504YAA9_FASGI</name>
<reference evidence="4 5" key="1">
    <citation type="submission" date="2019-04" db="EMBL/GenBank/DDBJ databases">
        <title>Annotation for the trematode Fasciola gigantica.</title>
        <authorList>
            <person name="Choi Y.-J."/>
        </authorList>
    </citation>
    <scope>NUCLEOTIDE SEQUENCE [LARGE SCALE GENOMIC DNA]</scope>
    <source>
        <strain evidence="4">Uganda_cow_1</strain>
    </source>
</reference>
<dbReference type="InterPro" id="IPR050216">
    <property type="entry name" value="LRR_domain-containing"/>
</dbReference>
<protein>
    <submittedName>
        <fullName evidence="4">Leucine-rich repeat protein</fullName>
    </submittedName>
</protein>
<sequence>MTPHKKSSLVGSSSSPFDSKKSKVTVQRPGDQKAYQCGPNPRKSKKTDSDALKEIGRCREDATSRLDLSKGQLHSVPINIRDLAVHLKELYLYSNKLFSLPDEIGSLRIPPTIQELQKLQVLDLEENHLDCLPLEIGNLTELQRLVVQSNRLTALPRTIGNLQNLIYLAAGENDLQGIPVEIGDLRKLETLYLNDNINLMDLPTELALCCNLQIMSIENCPLTKIPVEVVAGGPSLVIQFLRIQGSFSQV</sequence>
<dbReference type="InterPro" id="IPR003591">
    <property type="entry name" value="Leu-rich_rpt_typical-subtyp"/>
</dbReference>
<feature type="region of interest" description="Disordered" evidence="3">
    <location>
        <begin position="1"/>
        <end position="52"/>
    </location>
</feature>
<dbReference type="GO" id="GO:0005737">
    <property type="term" value="C:cytoplasm"/>
    <property type="evidence" value="ECO:0007669"/>
    <property type="project" value="TreeGrafter"/>
</dbReference>
<dbReference type="SUPFAM" id="SSF52058">
    <property type="entry name" value="L domain-like"/>
    <property type="match status" value="1"/>
</dbReference>
<accession>A0A504YAA9</accession>
<dbReference type="STRING" id="46835.A0A504YAA9"/>
<dbReference type="PROSITE" id="PS51450">
    <property type="entry name" value="LRR"/>
    <property type="match status" value="1"/>
</dbReference>
<dbReference type="SMART" id="SM00369">
    <property type="entry name" value="LRR_TYP"/>
    <property type="match status" value="4"/>
</dbReference>
<gene>
    <name evidence="4" type="ORF">FGIG_05641</name>
</gene>
<evidence type="ECO:0000313" key="4">
    <source>
        <dbReference type="EMBL" id="TPP55768.1"/>
    </source>
</evidence>
<dbReference type="Pfam" id="PF13855">
    <property type="entry name" value="LRR_8"/>
    <property type="match status" value="1"/>
</dbReference>
<evidence type="ECO:0000256" key="1">
    <source>
        <dbReference type="ARBA" id="ARBA00022614"/>
    </source>
</evidence>
<dbReference type="Proteomes" id="UP000316759">
    <property type="component" value="Unassembled WGS sequence"/>
</dbReference>
<keyword evidence="2" id="KW-0677">Repeat</keyword>
<dbReference type="InterPro" id="IPR001611">
    <property type="entry name" value="Leu-rich_rpt"/>
</dbReference>
<dbReference type="Gene3D" id="3.80.10.10">
    <property type="entry name" value="Ribonuclease Inhibitor"/>
    <property type="match status" value="1"/>
</dbReference>
<organism evidence="4 5">
    <name type="scientific">Fasciola gigantica</name>
    <name type="common">Giant liver fluke</name>
    <dbReference type="NCBI Taxonomy" id="46835"/>
    <lineage>
        <taxon>Eukaryota</taxon>
        <taxon>Metazoa</taxon>
        <taxon>Spiralia</taxon>
        <taxon>Lophotrochozoa</taxon>
        <taxon>Platyhelminthes</taxon>
        <taxon>Trematoda</taxon>
        <taxon>Digenea</taxon>
        <taxon>Plagiorchiida</taxon>
        <taxon>Echinostomata</taxon>
        <taxon>Echinostomatoidea</taxon>
        <taxon>Fasciolidae</taxon>
        <taxon>Fasciola</taxon>
    </lineage>
</organism>
<dbReference type="EMBL" id="SUNJ01015390">
    <property type="protein sequence ID" value="TPP55768.1"/>
    <property type="molecule type" value="Genomic_DNA"/>
</dbReference>
<dbReference type="AlphaFoldDB" id="A0A504YAA9"/>